<dbReference type="Proteomes" id="UP001234178">
    <property type="component" value="Unassembled WGS sequence"/>
</dbReference>
<organism evidence="1 2">
    <name type="scientific">Daphnia magna</name>
    <dbReference type="NCBI Taxonomy" id="35525"/>
    <lineage>
        <taxon>Eukaryota</taxon>
        <taxon>Metazoa</taxon>
        <taxon>Ecdysozoa</taxon>
        <taxon>Arthropoda</taxon>
        <taxon>Crustacea</taxon>
        <taxon>Branchiopoda</taxon>
        <taxon>Diplostraca</taxon>
        <taxon>Cladocera</taxon>
        <taxon>Anomopoda</taxon>
        <taxon>Daphniidae</taxon>
        <taxon>Daphnia</taxon>
    </lineage>
</organism>
<protein>
    <submittedName>
        <fullName evidence="1">Uncharacterized protein</fullName>
    </submittedName>
</protein>
<sequence>MGRRLSVCVYSRGTDDANVDVSLQTPKCAGGAGPSQQQRTSSASACVVSQSFTKPGSSLMTHQPLYLP</sequence>
<name>A0ABR0A6R2_9CRUS</name>
<dbReference type="EMBL" id="JAOYFB010000036">
    <property type="protein sequence ID" value="KAK4020744.1"/>
    <property type="molecule type" value="Genomic_DNA"/>
</dbReference>
<accession>A0ABR0A6R2</accession>
<proteinExistence type="predicted"/>
<comment type="caution">
    <text evidence="1">The sequence shown here is derived from an EMBL/GenBank/DDBJ whole genome shotgun (WGS) entry which is preliminary data.</text>
</comment>
<evidence type="ECO:0000313" key="1">
    <source>
        <dbReference type="EMBL" id="KAK4020744.1"/>
    </source>
</evidence>
<gene>
    <name evidence="1" type="ORF">OUZ56_002694</name>
</gene>
<reference evidence="1 2" key="1">
    <citation type="journal article" date="2023" name="Nucleic Acids Res.">
        <title>The hologenome of Daphnia magna reveals possible DNA methylation and microbiome-mediated evolution of the host genome.</title>
        <authorList>
            <person name="Chaturvedi A."/>
            <person name="Li X."/>
            <person name="Dhandapani V."/>
            <person name="Marshall H."/>
            <person name="Kissane S."/>
            <person name="Cuenca-Cambronero M."/>
            <person name="Asole G."/>
            <person name="Calvet F."/>
            <person name="Ruiz-Romero M."/>
            <person name="Marangio P."/>
            <person name="Guigo R."/>
            <person name="Rago D."/>
            <person name="Mirbahai L."/>
            <person name="Eastwood N."/>
            <person name="Colbourne J.K."/>
            <person name="Zhou J."/>
            <person name="Mallon E."/>
            <person name="Orsini L."/>
        </authorList>
    </citation>
    <scope>NUCLEOTIDE SEQUENCE [LARGE SCALE GENOMIC DNA]</scope>
    <source>
        <strain evidence="1">LRV0_1</strain>
    </source>
</reference>
<evidence type="ECO:0000313" key="2">
    <source>
        <dbReference type="Proteomes" id="UP001234178"/>
    </source>
</evidence>
<keyword evidence="2" id="KW-1185">Reference proteome</keyword>